<dbReference type="PANTHER" id="PTHR43094:SF1">
    <property type="entry name" value="AMINOTRANSFERASE CLASS-III"/>
    <property type="match status" value="1"/>
</dbReference>
<dbReference type="InterPro" id="IPR015421">
    <property type="entry name" value="PyrdxlP-dep_Trfase_major"/>
</dbReference>
<organism evidence="5 6">
    <name type="scientific">Pseudonocardia xinjiangensis</name>
    <dbReference type="NCBI Taxonomy" id="75289"/>
    <lineage>
        <taxon>Bacteria</taxon>
        <taxon>Bacillati</taxon>
        <taxon>Actinomycetota</taxon>
        <taxon>Actinomycetes</taxon>
        <taxon>Pseudonocardiales</taxon>
        <taxon>Pseudonocardiaceae</taxon>
        <taxon>Pseudonocardia</taxon>
    </lineage>
</organism>
<evidence type="ECO:0000313" key="5">
    <source>
        <dbReference type="EMBL" id="NMH81179.1"/>
    </source>
</evidence>
<proteinExistence type="inferred from homology"/>
<keyword evidence="5" id="KW-0032">Aminotransferase</keyword>
<name>A0ABX1RNG7_9PSEU</name>
<gene>
    <name evidence="5" type="ORF">HF577_29305</name>
</gene>
<sequence>MTTTPETVTSTEPGRTPRGTDRVEAARDHLWMHFTRHSTYEEGGQVPIMVRGEGCRVWDAAGREYLDGLAGLFVVQAGHGRRELAEAAARQASELAYFPIWSYAHPGAIDLAERLAAYAPGDLNRVFFTTGGGEAVESAWKLAKQYFKLVGKPTKHKVISRSIAYHGTPQGALAITGVPDLRIPYEPLVPGAFKVPNTNAYRAPSHVGGDLKAFGRWAADRVEEAILAEGADTVAAVFVEPVQNAGGCFPPPPGYFERLREICDTHDVLLVSDEVICAFGRIGSMFACDDFGYVPDIITCAKGMTSGYSPIGAMIASDRLFEPFRSGTTSFLHGYTFGGHPVSAAVGMANLDIFEREGLNDHVRAQSPVFRATLEKLLDLPIVGDVRGEGFFFGIELVKDKGTKETFDAEESERLLRGFLSKALFEAGLYCRADDRGDPVIQLAPPLVAGPAEFDEIEGILRGVLTEAWARL</sequence>
<dbReference type="PROSITE" id="PS00600">
    <property type="entry name" value="AA_TRANSFER_CLASS_3"/>
    <property type="match status" value="1"/>
</dbReference>
<dbReference type="Pfam" id="PF00202">
    <property type="entry name" value="Aminotran_3"/>
    <property type="match status" value="1"/>
</dbReference>
<protein>
    <submittedName>
        <fullName evidence="5">Aspartate aminotransferase family protein</fullName>
    </submittedName>
</protein>
<dbReference type="InterPro" id="IPR015422">
    <property type="entry name" value="PyrdxlP-dep_Trfase_small"/>
</dbReference>
<dbReference type="PANTHER" id="PTHR43094">
    <property type="entry name" value="AMINOTRANSFERASE"/>
    <property type="match status" value="1"/>
</dbReference>
<feature type="compositionally biased region" description="Low complexity" evidence="4">
    <location>
        <begin position="1"/>
        <end position="13"/>
    </location>
</feature>
<dbReference type="CDD" id="cd00610">
    <property type="entry name" value="OAT_like"/>
    <property type="match status" value="1"/>
</dbReference>
<dbReference type="SUPFAM" id="SSF53383">
    <property type="entry name" value="PLP-dependent transferases"/>
    <property type="match status" value="1"/>
</dbReference>
<comment type="caution">
    <text evidence="5">The sequence shown here is derived from an EMBL/GenBank/DDBJ whole genome shotgun (WGS) entry which is preliminary data.</text>
</comment>
<dbReference type="Proteomes" id="UP001296706">
    <property type="component" value="Unassembled WGS sequence"/>
</dbReference>
<keyword evidence="5" id="KW-0808">Transferase</keyword>
<keyword evidence="6" id="KW-1185">Reference proteome</keyword>
<evidence type="ECO:0000313" key="6">
    <source>
        <dbReference type="Proteomes" id="UP001296706"/>
    </source>
</evidence>
<dbReference type="GO" id="GO:0008483">
    <property type="term" value="F:transaminase activity"/>
    <property type="evidence" value="ECO:0007669"/>
    <property type="project" value="UniProtKB-KW"/>
</dbReference>
<dbReference type="Gene3D" id="3.40.640.10">
    <property type="entry name" value="Type I PLP-dependent aspartate aminotransferase-like (Major domain)"/>
    <property type="match status" value="1"/>
</dbReference>
<keyword evidence="2 3" id="KW-0663">Pyridoxal phosphate</keyword>
<evidence type="ECO:0000256" key="1">
    <source>
        <dbReference type="ARBA" id="ARBA00008954"/>
    </source>
</evidence>
<dbReference type="InterPro" id="IPR005814">
    <property type="entry name" value="Aminotrans_3"/>
</dbReference>
<dbReference type="InterPro" id="IPR015424">
    <property type="entry name" value="PyrdxlP-dep_Trfase"/>
</dbReference>
<comment type="similarity">
    <text evidence="1 3">Belongs to the class-III pyridoxal-phosphate-dependent aminotransferase family.</text>
</comment>
<reference evidence="5 6" key="1">
    <citation type="submission" date="2020-04" db="EMBL/GenBank/DDBJ databases">
        <authorList>
            <person name="Klaysubun C."/>
            <person name="Duangmal K."/>
            <person name="Lipun K."/>
        </authorList>
    </citation>
    <scope>NUCLEOTIDE SEQUENCE [LARGE SCALE GENOMIC DNA]</scope>
    <source>
        <strain evidence="5 6">JCM 11839</strain>
    </source>
</reference>
<evidence type="ECO:0000256" key="2">
    <source>
        <dbReference type="ARBA" id="ARBA00022898"/>
    </source>
</evidence>
<dbReference type="NCBIfam" id="NF005102">
    <property type="entry name" value="PRK06541.1"/>
    <property type="match status" value="1"/>
</dbReference>
<feature type="region of interest" description="Disordered" evidence="4">
    <location>
        <begin position="1"/>
        <end position="22"/>
    </location>
</feature>
<dbReference type="EMBL" id="JAAXKY010000133">
    <property type="protein sequence ID" value="NMH81179.1"/>
    <property type="molecule type" value="Genomic_DNA"/>
</dbReference>
<evidence type="ECO:0000256" key="3">
    <source>
        <dbReference type="RuleBase" id="RU003560"/>
    </source>
</evidence>
<accession>A0ABX1RNG7</accession>
<evidence type="ECO:0000256" key="4">
    <source>
        <dbReference type="SAM" id="MobiDB-lite"/>
    </source>
</evidence>
<dbReference type="Gene3D" id="3.90.1150.10">
    <property type="entry name" value="Aspartate Aminotransferase, domain 1"/>
    <property type="match status" value="1"/>
</dbReference>
<dbReference type="InterPro" id="IPR049704">
    <property type="entry name" value="Aminotrans_3_PPA_site"/>
</dbReference>